<dbReference type="Pfam" id="PF13585">
    <property type="entry name" value="CHU_C"/>
    <property type="match status" value="1"/>
</dbReference>
<name>A0ABY2WQY5_9FLAO</name>
<evidence type="ECO:0000313" key="2">
    <source>
        <dbReference type="Proteomes" id="UP000751614"/>
    </source>
</evidence>
<proteinExistence type="predicted"/>
<dbReference type="Gene3D" id="2.60.120.380">
    <property type="match status" value="1"/>
</dbReference>
<dbReference type="EMBL" id="VCNI01000001">
    <property type="protein sequence ID" value="TMU57403.1"/>
    <property type="molecule type" value="Genomic_DNA"/>
</dbReference>
<dbReference type="RefSeq" id="WP_138834861.1">
    <property type="nucleotide sequence ID" value="NZ_VCNI01000001.1"/>
</dbReference>
<protein>
    <submittedName>
        <fullName evidence="1">T9SS type B sorting domain-containing protein</fullName>
    </submittedName>
</protein>
<comment type="caution">
    <text evidence="1">The sequence shown here is derived from an EMBL/GenBank/DDBJ whole genome shotgun (WGS) entry which is preliminary data.</text>
</comment>
<keyword evidence="2" id="KW-1185">Reference proteome</keyword>
<sequence>MILKSAMTLIAVAIFSQMTYTQVIPDCGNAVPICSNTPVNGGTNGYGIDDFSGVAVSGCLEQTTSGSIESNSAWYRFRTNASGQLGFNIGHDSSEDWDFALYRTSDCNNLGDPIRCNFFDNSESKSFIGVGEDPTGDPNSVHYEDWLQVMPGEDYMLFINNFSNSNSGFSVQFTGDIWTTNPTDALDCSIINNLLGSPIAACEGDTVTLDATTVGALSYTWNYDTGSGYTPIAGETNPTLMVSTSAMYWVVVATSSGSIISDVQAFFSAIPVAQPVMDEGFCHTQDMVFDLQTKDLEVLGTQNPNEYIVSYHASAGDAASGANPLSKQYAKAPGLEIIYVRLTSSTNPDCYDDSQHFILNAVETPEPTFPTEATLCDGSPGIVIGETLPNPSYSYLWSTGETTPNITVSQAGDYTVTITHSQGGVDCITDRTVSTAISNTPIISVAIDFEDIKPSNTVTIQNDAEGSFEYRLDDGPYQTSPIFDEVLPGAHTVTARDIHGCSEVTENFVLVGFSPSFSPNGDVLNETWQIEGLSMLDSPVVTIYDRYGKLLWEMTEFSPGWDGSFQGMPLPSTDYWFKLSYLDTDGNRIYAKHLQSHFSLRR</sequence>
<accession>A0ABY2WQY5</accession>
<dbReference type="NCBIfam" id="TIGR04131">
    <property type="entry name" value="Bac_Flav_CTERM"/>
    <property type="match status" value="1"/>
</dbReference>
<reference evidence="1 2" key="1">
    <citation type="submission" date="2019-05" db="EMBL/GenBank/DDBJ databases">
        <title>Flagellimonas sp. AsT0115, sp. nov., isolated from a marine red algae, Asparagopsis taxiformis.</title>
        <authorList>
            <person name="Kim J."/>
            <person name="Jeong S.E."/>
            <person name="Jeon C.O."/>
        </authorList>
    </citation>
    <scope>NUCLEOTIDE SEQUENCE [LARGE SCALE GENOMIC DNA]</scope>
    <source>
        <strain evidence="1 2">AsT0115</strain>
    </source>
</reference>
<gene>
    <name evidence="1" type="ORF">FGG15_07630</name>
</gene>
<evidence type="ECO:0000313" key="1">
    <source>
        <dbReference type="EMBL" id="TMU57403.1"/>
    </source>
</evidence>
<dbReference type="InterPro" id="IPR026341">
    <property type="entry name" value="T9SS_type_B"/>
</dbReference>
<organism evidence="1 2">
    <name type="scientific">Flagellimonas algicola</name>
    <dbReference type="NCBI Taxonomy" id="2583815"/>
    <lineage>
        <taxon>Bacteria</taxon>
        <taxon>Pseudomonadati</taxon>
        <taxon>Bacteroidota</taxon>
        <taxon>Flavobacteriia</taxon>
        <taxon>Flavobacteriales</taxon>
        <taxon>Flavobacteriaceae</taxon>
        <taxon>Flagellimonas</taxon>
    </lineage>
</organism>
<dbReference type="Proteomes" id="UP000751614">
    <property type="component" value="Unassembled WGS sequence"/>
</dbReference>